<evidence type="ECO:0000256" key="2">
    <source>
        <dbReference type="SAM" id="MobiDB-lite"/>
    </source>
</evidence>
<dbReference type="Proteomes" id="UP001152747">
    <property type="component" value="Unassembled WGS sequence"/>
</dbReference>
<dbReference type="AlphaFoldDB" id="A0A9P1IAZ8"/>
<name>A0A9P1IAZ8_9PELO</name>
<dbReference type="EMBL" id="CANHGI010000002">
    <property type="protein sequence ID" value="CAI5441420.1"/>
    <property type="molecule type" value="Genomic_DNA"/>
</dbReference>
<comment type="caution">
    <text evidence="4">The sequence shown here is derived from an EMBL/GenBank/DDBJ whole genome shotgun (WGS) entry which is preliminary data.</text>
</comment>
<dbReference type="CDD" id="cd21180">
    <property type="entry name" value="GH2_GIPC"/>
    <property type="match status" value="1"/>
</dbReference>
<dbReference type="Pfam" id="PF25082">
    <property type="entry name" value="GIPC1_GH2"/>
    <property type="match status" value="1"/>
</dbReference>
<evidence type="ECO:0000256" key="1">
    <source>
        <dbReference type="ARBA" id="ARBA00009011"/>
    </source>
</evidence>
<dbReference type="InterPro" id="IPR036034">
    <property type="entry name" value="PDZ_sf"/>
</dbReference>
<dbReference type="PANTHER" id="PTHR12259">
    <property type="entry name" value="RGS-GAIP INTERACTING PROTEIN GIPC"/>
    <property type="match status" value="1"/>
</dbReference>
<gene>
    <name evidence="4" type="ORF">CAMP_LOCUS4057</name>
</gene>
<dbReference type="PANTHER" id="PTHR12259:SF1">
    <property type="entry name" value="GH21964P"/>
    <property type="match status" value="1"/>
</dbReference>
<dbReference type="Pfam" id="PF25083">
    <property type="entry name" value="GIPC1_GH1"/>
    <property type="match status" value="1"/>
</dbReference>
<protein>
    <recommendedName>
        <fullName evidence="3">PDZ domain-containing protein</fullName>
    </recommendedName>
</protein>
<dbReference type="InterPro" id="IPR017379">
    <property type="entry name" value="GIPC1/2/3"/>
</dbReference>
<feature type="compositionally biased region" description="Low complexity" evidence="2">
    <location>
        <begin position="1"/>
        <end position="10"/>
    </location>
</feature>
<dbReference type="SUPFAM" id="SSF50156">
    <property type="entry name" value="PDZ domain-like"/>
    <property type="match status" value="1"/>
</dbReference>
<comment type="similarity">
    <text evidence="1">Belongs to the GIPC family.</text>
</comment>
<evidence type="ECO:0000313" key="5">
    <source>
        <dbReference type="Proteomes" id="UP001152747"/>
    </source>
</evidence>
<dbReference type="SMART" id="SM00228">
    <property type="entry name" value="PDZ"/>
    <property type="match status" value="1"/>
</dbReference>
<dbReference type="PROSITE" id="PS50106">
    <property type="entry name" value="PDZ"/>
    <property type="match status" value="1"/>
</dbReference>
<dbReference type="OrthoDB" id="6509831at2759"/>
<evidence type="ECO:0000313" key="4">
    <source>
        <dbReference type="EMBL" id="CAI5441420.1"/>
    </source>
</evidence>
<organism evidence="4 5">
    <name type="scientific">Caenorhabditis angaria</name>
    <dbReference type="NCBI Taxonomy" id="860376"/>
    <lineage>
        <taxon>Eukaryota</taxon>
        <taxon>Metazoa</taxon>
        <taxon>Ecdysozoa</taxon>
        <taxon>Nematoda</taxon>
        <taxon>Chromadorea</taxon>
        <taxon>Rhabditida</taxon>
        <taxon>Rhabditina</taxon>
        <taxon>Rhabditomorpha</taxon>
        <taxon>Rhabditoidea</taxon>
        <taxon>Rhabditidae</taxon>
        <taxon>Peloderinae</taxon>
        <taxon>Caenorhabditis</taxon>
    </lineage>
</organism>
<evidence type="ECO:0000259" key="3">
    <source>
        <dbReference type="PROSITE" id="PS50106"/>
    </source>
</evidence>
<sequence>MMNNNNNNNNCGRFQKRSRSRSMFRNRDAPLPIATIDSRLLEIKQQHQMAVALPSFDSPVIANAPVSVNPLAVAARELKFACQLAHGSPVAIIEKWSDMSELYQSIADCFDINKKDIIYLTVNDFKLDMRNLFTGTLNFKDMLYAHIRGQAVELELVKDSDNFGVTITDNGLGNAFIKIINPGSIFHRASPATMVGQLIEKINGETVLGYRHYQVAKILRSIKKGDKCTLRLISPKTANQPMKEVRKPANDLVKGTIRFKSDGGFAVENIQDQMIQAEMCGKLNELFDAYLGVQDDQLAMRIWETAVHCNTLWELSDAIKKSELAMFDFPDGLVFDMWGIIGDLKREQNASRSSAIPIVKNTSRQSAMSIFH</sequence>
<feature type="domain" description="PDZ" evidence="3">
    <location>
        <begin position="153"/>
        <end position="221"/>
    </location>
</feature>
<feature type="region of interest" description="Disordered" evidence="2">
    <location>
        <begin position="1"/>
        <end position="22"/>
    </location>
</feature>
<proteinExistence type="inferred from homology"/>
<dbReference type="Gene3D" id="2.30.42.10">
    <property type="match status" value="1"/>
</dbReference>
<reference evidence="4" key="1">
    <citation type="submission" date="2022-11" db="EMBL/GenBank/DDBJ databases">
        <authorList>
            <person name="Kikuchi T."/>
        </authorList>
    </citation>
    <scope>NUCLEOTIDE SEQUENCE</scope>
    <source>
        <strain evidence="4">PS1010</strain>
    </source>
</reference>
<accession>A0A9P1IAZ8</accession>
<keyword evidence="5" id="KW-1185">Reference proteome</keyword>
<dbReference type="InterPro" id="IPR056814">
    <property type="entry name" value="GIPC1-3_GH1"/>
</dbReference>
<dbReference type="InterPro" id="IPR055349">
    <property type="entry name" value="GH2_GIPC"/>
</dbReference>
<dbReference type="InterPro" id="IPR001478">
    <property type="entry name" value="PDZ"/>
</dbReference>